<dbReference type="SUPFAM" id="SSF51984">
    <property type="entry name" value="MurCD N-terminal domain"/>
    <property type="match status" value="1"/>
</dbReference>
<name>A0A3B0UN55_9ZZZZ</name>
<evidence type="ECO:0000256" key="2">
    <source>
        <dbReference type="ARBA" id="ARBA00004752"/>
    </source>
</evidence>
<dbReference type="InterPro" id="IPR036565">
    <property type="entry name" value="Mur-like_cat_sf"/>
</dbReference>
<protein>
    <recommendedName>
        <fullName evidence="3">UDP-N-acetylmuramate--L-alanine ligase</fullName>
        <ecNumber evidence="3">6.3.2.8</ecNumber>
    </recommendedName>
</protein>
<comment type="catalytic activity">
    <reaction evidence="8">
        <text>UDP-N-acetyl-alpha-D-muramate + L-alanine + ATP = UDP-N-acetyl-alpha-D-muramoyl-L-alanine + ADP + phosphate + H(+)</text>
        <dbReference type="Rhea" id="RHEA:23372"/>
        <dbReference type="ChEBI" id="CHEBI:15378"/>
        <dbReference type="ChEBI" id="CHEBI:30616"/>
        <dbReference type="ChEBI" id="CHEBI:43474"/>
        <dbReference type="ChEBI" id="CHEBI:57972"/>
        <dbReference type="ChEBI" id="CHEBI:70757"/>
        <dbReference type="ChEBI" id="CHEBI:83898"/>
        <dbReference type="ChEBI" id="CHEBI:456216"/>
        <dbReference type="EC" id="6.3.2.8"/>
    </reaction>
</comment>
<dbReference type="EMBL" id="UOER01000614">
    <property type="protein sequence ID" value="VAW26597.1"/>
    <property type="molecule type" value="Genomic_DNA"/>
</dbReference>
<sequence>MNLESIHNVYFIGIGGIGMSAVANYFKGNGKNVAGYDKVSTEITKSLQNIGITIHFEDSIDLIPVNFKNKQDTLVIYTPALPQNHTELNYFLENNFNILKRSEILGEITKNTTCLAVAGTHGKTTTSTILGHILKEAGVNATSFLGGISENYNSNLILGGNEISVVEADEFDRSFLKLSPTIACITSIDADHLDIYGSHFELEKSFKDFAAKVSDTMIVRNGLQINGLTYGINENADFNAKNLKIIDGVYTFDVQTPTEYIKNIKINLPGKHNVLNTVAALAMANIFGVSLPVIAKALLTFKGIKRRFSYKIKTDNLVLIDDYAHHPTEINAVVDSVKEMYPSKKILGIFQPHLYSRTKDFIDGFATSLSQFDELILLNIYPARELPIEGVNSTWLLSKITTEKKQISSKKKLVENILKSEAKIIVMIGAGDIGELVDEIKNNLSVES</sequence>
<feature type="domain" description="Mur ligase N-terminal catalytic" evidence="9">
    <location>
        <begin position="9"/>
        <end position="111"/>
    </location>
</feature>
<feature type="domain" description="Mur ligase central" evidence="11">
    <location>
        <begin position="117"/>
        <end position="284"/>
    </location>
</feature>
<dbReference type="InterPro" id="IPR004101">
    <property type="entry name" value="Mur_ligase_C"/>
</dbReference>
<dbReference type="AlphaFoldDB" id="A0A3B0UN55"/>
<evidence type="ECO:0000256" key="6">
    <source>
        <dbReference type="ARBA" id="ARBA00022741"/>
    </source>
</evidence>
<dbReference type="NCBIfam" id="TIGR01082">
    <property type="entry name" value="murC"/>
    <property type="match status" value="1"/>
</dbReference>
<dbReference type="PANTHER" id="PTHR43445">
    <property type="entry name" value="UDP-N-ACETYLMURAMATE--L-ALANINE LIGASE-RELATED"/>
    <property type="match status" value="1"/>
</dbReference>
<evidence type="ECO:0000256" key="3">
    <source>
        <dbReference type="ARBA" id="ARBA00012211"/>
    </source>
</evidence>
<dbReference type="GO" id="GO:0005524">
    <property type="term" value="F:ATP binding"/>
    <property type="evidence" value="ECO:0007669"/>
    <property type="project" value="UniProtKB-KW"/>
</dbReference>
<dbReference type="GO" id="GO:0008763">
    <property type="term" value="F:UDP-N-acetylmuramate-L-alanine ligase activity"/>
    <property type="evidence" value="ECO:0007669"/>
    <property type="project" value="UniProtKB-EC"/>
</dbReference>
<evidence type="ECO:0000259" key="9">
    <source>
        <dbReference type="Pfam" id="PF01225"/>
    </source>
</evidence>
<accession>A0A3B0UN55</accession>
<gene>
    <name evidence="12" type="ORF">MNBD_BACTEROID04-1476</name>
</gene>
<dbReference type="Pfam" id="PF08245">
    <property type="entry name" value="Mur_ligase_M"/>
    <property type="match status" value="1"/>
</dbReference>
<proteinExistence type="inferred from homology"/>
<dbReference type="Pfam" id="PF02875">
    <property type="entry name" value="Mur_ligase_C"/>
    <property type="match status" value="1"/>
</dbReference>
<evidence type="ECO:0000256" key="1">
    <source>
        <dbReference type="ARBA" id="ARBA00004496"/>
    </source>
</evidence>
<dbReference type="InterPro" id="IPR000713">
    <property type="entry name" value="Mur_ligase_N"/>
</dbReference>
<evidence type="ECO:0000256" key="8">
    <source>
        <dbReference type="ARBA" id="ARBA00047833"/>
    </source>
</evidence>
<dbReference type="Gene3D" id="3.40.50.720">
    <property type="entry name" value="NAD(P)-binding Rossmann-like Domain"/>
    <property type="match status" value="1"/>
</dbReference>
<dbReference type="GO" id="GO:0005737">
    <property type="term" value="C:cytoplasm"/>
    <property type="evidence" value="ECO:0007669"/>
    <property type="project" value="UniProtKB-SubCell"/>
</dbReference>
<feature type="domain" description="Mur ligase C-terminal" evidence="10">
    <location>
        <begin position="306"/>
        <end position="428"/>
    </location>
</feature>
<comment type="pathway">
    <text evidence="2">Cell wall biogenesis; peptidoglycan biosynthesis.</text>
</comment>
<dbReference type="SUPFAM" id="SSF53244">
    <property type="entry name" value="MurD-like peptide ligases, peptide-binding domain"/>
    <property type="match status" value="1"/>
</dbReference>
<keyword evidence="5 12" id="KW-0436">Ligase</keyword>
<dbReference type="InterPro" id="IPR013221">
    <property type="entry name" value="Mur_ligase_cen"/>
</dbReference>
<dbReference type="UniPathway" id="UPA00219"/>
<keyword evidence="4" id="KW-0963">Cytoplasm</keyword>
<dbReference type="Pfam" id="PF01225">
    <property type="entry name" value="Mur_ligase"/>
    <property type="match status" value="1"/>
</dbReference>
<dbReference type="InterPro" id="IPR050061">
    <property type="entry name" value="MurCDEF_pg_biosynth"/>
</dbReference>
<keyword evidence="6" id="KW-0547">Nucleotide-binding</keyword>
<evidence type="ECO:0000256" key="5">
    <source>
        <dbReference type="ARBA" id="ARBA00022598"/>
    </source>
</evidence>
<evidence type="ECO:0000259" key="10">
    <source>
        <dbReference type="Pfam" id="PF02875"/>
    </source>
</evidence>
<dbReference type="PANTHER" id="PTHR43445:SF3">
    <property type="entry name" value="UDP-N-ACETYLMURAMATE--L-ALANINE LIGASE"/>
    <property type="match status" value="1"/>
</dbReference>
<dbReference type="HAMAP" id="MF_00046">
    <property type="entry name" value="MurC"/>
    <property type="match status" value="1"/>
</dbReference>
<dbReference type="InterPro" id="IPR005758">
    <property type="entry name" value="UDP-N-AcMur_Ala_ligase_MurC"/>
</dbReference>
<keyword evidence="7" id="KW-0067">ATP-binding</keyword>
<reference evidence="12" key="1">
    <citation type="submission" date="2018-06" db="EMBL/GenBank/DDBJ databases">
        <authorList>
            <person name="Zhirakovskaya E."/>
        </authorList>
    </citation>
    <scope>NUCLEOTIDE SEQUENCE</scope>
</reference>
<dbReference type="EC" id="6.3.2.8" evidence="3"/>
<organism evidence="12">
    <name type="scientific">hydrothermal vent metagenome</name>
    <dbReference type="NCBI Taxonomy" id="652676"/>
    <lineage>
        <taxon>unclassified sequences</taxon>
        <taxon>metagenomes</taxon>
        <taxon>ecological metagenomes</taxon>
    </lineage>
</organism>
<evidence type="ECO:0000256" key="7">
    <source>
        <dbReference type="ARBA" id="ARBA00022840"/>
    </source>
</evidence>
<comment type="subcellular location">
    <subcellularLocation>
        <location evidence="1">Cytoplasm</location>
    </subcellularLocation>
</comment>
<evidence type="ECO:0000259" key="11">
    <source>
        <dbReference type="Pfam" id="PF08245"/>
    </source>
</evidence>
<evidence type="ECO:0000256" key="4">
    <source>
        <dbReference type="ARBA" id="ARBA00022490"/>
    </source>
</evidence>
<dbReference type="GO" id="GO:0009252">
    <property type="term" value="P:peptidoglycan biosynthetic process"/>
    <property type="evidence" value="ECO:0007669"/>
    <property type="project" value="UniProtKB-UniPathway"/>
</dbReference>
<evidence type="ECO:0000313" key="12">
    <source>
        <dbReference type="EMBL" id="VAW26597.1"/>
    </source>
</evidence>
<dbReference type="Gene3D" id="3.40.1190.10">
    <property type="entry name" value="Mur-like, catalytic domain"/>
    <property type="match status" value="1"/>
</dbReference>
<dbReference type="SUPFAM" id="SSF53623">
    <property type="entry name" value="MurD-like peptide ligases, catalytic domain"/>
    <property type="match status" value="1"/>
</dbReference>
<dbReference type="Gene3D" id="3.90.190.20">
    <property type="entry name" value="Mur ligase, C-terminal domain"/>
    <property type="match status" value="1"/>
</dbReference>
<dbReference type="InterPro" id="IPR036615">
    <property type="entry name" value="Mur_ligase_C_dom_sf"/>
</dbReference>